<keyword evidence="1" id="KW-1133">Transmembrane helix</keyword>
<organism evidence="2 3">
    <name type="scientific">Candidatus Magasanikbacteria bacterium RIFOXYA2_FULL_44_8</name>
    <dbReference type="NCBI Taxonomy" id="1798696"/>
    <lineage>
        <taxon>Bacteria</taxon>
        <taxon>Candidatus Magasanikiibacteriota</taxon>
    </lineage>
</organism>
<proteinExistence type="predicted"/>
<comment type="caution">
    <text evidence="2">The sequence shown here is derived from an EMBL/GenBank/DDBJ whole genome shotgun (WGS) entry which is preliminary data.</text>
</comment>
<dbReference type="InterPro" id="IPR043519">
    <property type="entry name" value="NT_sf"/>
</dbReference>
<feature type="transmembrane region" description="Helical" evidence="1">
    <location>
        <begin position="122"/>
        <end position="145"/>
    </location>
</feature>
<accession>A0A1F6NJY3</accession>
<protein>
    <recommendedName>
        <fullName evidence="4">Polymerase nucleotidyl transferase domain-containing protein</fullName>
    </recommendedName>
</protein>
<dbReference type="EMBL" id="MFQR01000046">
    <property type="protein sequence ID" value="OGH84060.1"/>
    <property type="molecule type" value="Genomic_DNA"/>
</dbReference>
<keyword evidence="1" id="KW-0812">Transmembrane</keyword>
<name>A0A1F6NJY3_9BACT</name>
<dbReference type="Gene3D" id="3.30.460.10">
    <property type="entry name" value="Beta Polymerase, domain 2"/>
    <property type="match status" value="1"/>
</dbReference>
<sequence>MQKELEQSILKTLAYFDIANYPLTKEEIFRYLWQPPRLSCADFLAQFFEQNMRWQEKYGYYFLPGREEIMENRRRRLVASARKLKKAKRAAGLIASVPFLAAIFVCNSVATEQARPDSDIDFFIVTTPGRIWIVRFFTNLILRIFGLRTYGQKRADRICLSFFVDSDHLNLRPHVVADSDIHFIYWLQQMVPLYDSNNLYNKFLQANNWIANFTPHVGKAAVTVSSVAVTNSAIGRWWKNIWGRMWHGSYGDMVENQAKQLQMHAMKKTIKQLASVAPKNVVIADGVIKLHETDTREEYLKNWKQKLIEIC</sequence>
<feature type="transmembrane region" description="Helical" evidence="1">
    <location>
        <begin position="90"/>
        <end position="110"/>
    </location>
</feature>
<dbReference type="Proteomes" id="UP000177803">
    <property type="component" value="Unassembled WGS sequence"/>
</dbReference>
<evidence type="ECO:0000256" key="1">
    <source>
        <dbReference type="SAM" id="Phobius"/>
    </source>
</evidence>
<dbReference type="SUPFAM" id="SSF81301">
    <property type="entry name" value="Nucleotidyltransferase"/>
    <property type="match status" value="1"/>
</dbReference>
<evidence type="ECO:0008006" key="4">
    <source>
        <dbReference type="Google" id="ProtNLM"/>
    </source>
</evidence>
<keyword evidence="1" id="KW-0472">Membrane</keyword>
<evidence type="ECO:0000313" key="2">
    <source>
        <dbReference type="EMBL" id="OGH84060.1"/>
    </source>
</evidence>
<gene>
    <name evidence="2" type="ORF">A2261_02910</name>
</gene>
<reference evidence="2 3" key="1">
    <citation type="journal article" date="2016" name="Nat. Commun.">
        <title>Thousands of microbial genomes shed light on interconnected biogeochemical processes in an aquifer system.</title>
        <authorList>
            <person name="Anantharaman K."/>
            <person name="Brown C.T."/>
            <person name="Hug L.A."/>
            <person name="Sharon I."/>
            <person name="Castelle C.J."/>
            <person name="Probst A.J."/>
            <person name="Thomas B.C."/>
            <person name="Singh A."/>
            <person name="Wilkins M.J."/>
            <person name="Karaoz U."/>
            <person name="Brodie E.L."/>
            <person name="Williams K.H."/>
            <person name="Hubbard S.S."/>
            <person name="Banfield J.F."/>
        </authorList>
    </citation>
    <scope>NUCLEOTIDE SEQUENCE [LARGE SCALE GENOMIC DNA]</scope>
</reference>
<dbReference type="AlphaFoldDB" id="A0A1F6NJY3"/>
<evidence type="ECO:0000313" key="3">
    <source>
        <dbReference type="Proteomes" id="UP000177803"/>
    </source>
</evidence>